<dbReference type="KEGG" id="pseg:D3H65_14035"/>
<accession>A0A3B7MXF3</accession>
<dbReference type="AlphaFoldDB" id="A0A3B7MXF3"/>
<organism evidence="1 2">
    <name type="scientific">Paraflavitalea soli</name>
    <dbReference type="NCBI Taxonomy" id="2315862"/>
    <lineage>
        <taxon>Bacteria</taxon>
        <taxon>Pseudomonadati</taxon>
        <taxon>Bacteroidota</taxon>
        <taxon>Chitinophagia</taxon>
        <taxon>Chitinophagales</taxon>
        <taxon>Chitinophagaceae</taxon>
        <taxon>Paraflavitalea</taxon>
    </lineage>
</organism>
<reference evidence="1 2" key="1">
    <citation type="submission" date="2018-09" db="EMBL/GenBank/DDBJ databases">
        <title>Genome sequencing of strain 6GH32-13.</title>
        <authorList>
            <person name="Weon H.-Y."/>
            <person name="Heo J."/>
            <person name="Kwon S.-W."/>
        </authorList>
    </citation>
    <scope>NUCLEOTIDE SEQUENCE [LARGE SCALE GENOMIC DNA]</scope>
    <source>
        <strain evidence="1 2">5GH32-13</strain>
    </source>
</reference>
<protein>
    <submittedName>
        <fullName evidence="1">Uncharacterized protein</fullName>
    </submittedName>
</protein>
<evidence type="ECO:0000313" key="1">
    <source>
        <dbReference type="EMBL" id="AXY75031.1"/>
    </source>
</evidence>
<name>A0A3B7MXF3_9BACT</name>
<proteinExistence type="predicted"/>
<evidence type="ECO:0000313" key="2">
    <source>
        <dbReference type="Proteomes" id="UP000263900"/>
    </source>
</evidence>
<sequence length="133" mass="15273">MNIFALLKKGCLYILFFILLLNDTSLNQFVKLPVMLAHFTEHRQRDSQIGFIQFLAMHYWGTDLNDNDNDRDAQLPYKKVDIHSIDHPVIPTIRPVIEKHLVLSSVVVQPVFNNDLLPQPALGSLFRPPKIAV</sequence>
<dbReference type="Proteomes" id="UP000263900">
    <property type="component" value="Chromosome"/>
</dbReference>
<gene>
    <name evidence="1" type="ORF">D3H65_14035</name>
</gene>
<dbReference type="EMBL" id="CP032157">
    <property type="protein sequence ID" value="AXY75031.1"/>
    <property type="molecule type" value="Genomic_DNA"/>
</dbReference>
<keyword evidence="2" id="KW-1185">Reference proteome</keyword>
<dbReference type="OrthoDB" id="894042at2"/>